<dbReference type="Gene3D" id="3.10.620.30">
    <property type="match status" value="1"/>
</dbReference>
<accession>A0ABP8C1G8</accession>
<dbReference type="Pfam" id="PF01841">
    <property type="entry name" value="Transglut_core"/>
    <property type="match status" value="1"/>
</dbReference>
<evidence type="ECO:0000313" key="2">
    <source>
        <dbReference type="EMBL" id="GAA4232029.1"/>
    </source>
</evidence>
<dbReference type="InterPro" id="IPR013589">
    <property type="entry name" value="Bac_transglu_N"/>
</dbReference>
<proteinExistence type="predicted"/>
<organism evidence="2 3">
    <name type="scientific">Postechiella marina</name>
    <dbReference type="NCBI Taxonomy" id="943941"/>
    <lineage>
        <taxon>Bacteria</taxon>
        <taxon>Pseudomonadati</taxon>
        <taxon>Bacteroidota</taxon>
        <taxon>Flavobacteriia</taxon>
        <taxon>Flavobacteriales</taxon>
        <taxon>Flavobacteriaceae</taxon>
        <taxon>Postechiella</taxon>
    </lineage>
</organism>
<dbReference type="EMBL" id="BAABCA010000001">
    <property type="protein sequence ID" value="GAA4232029.1"/>
    <property type="molecule type" value="Genomic_DNA"/>
</dbReference>
<name>A0ABP8C1G8_9FLAO</name>
<dbReference type="SMART" id="SM00460">
    <property type="entry name" value="TGc"/>
    <property type="match status" value="1"/>
</dbReference>
<dbReference type="PANTHER" id="PTHR33490:SF7">
    <property type="entry name" value="BLR2979 PROTEIN"/>
    <property type="match status" value="1"/>
</dbReference>
<feature type="domain" description="Transglutaminase-like" evidence="1">
    <location>
        <begin position="181"/>
        <end position="251"/>
    </location>
</feature>
<dbReference type="PANTHER" id="PTHR33490">
    <property type="entry name" value="BLR5614 PROTEIN-RELATED"/>
    <property type="match status" value="1"/>
</dbReference>
<gene>
    <name evidence="2" type="ORF">GCM10022291_05810</name>
</gene>
<sequence>MLFSIIHTTSYKYNNNVTYCHNIANLKPKSFIGQDLVKHTLEITPNPSSLHEDSDFFKNSITRFSIQQQHKELIVTAKSLVERNYGLQPDIYTSKACQETTLNDALAALKTLDAEVLDVRQFVLDSVLINKISDDIHQYAIKSFKPDRSVFEAANELMERIFNEFKFDPKFSTVATPIDEVMKEKKGVCQDFAQIAIACIRSVGLPARYVSGYIETLPPPGKEKLVGTDASHAWFSVYIPSFGWVDFDPTNNQIPKDQHIIVAYGRDYYDLPPLKGVIFGSGNSKMSVSVDIRPANEVKG</sequence>
<dbReference type="RefSeq" id="WP_344786568.1">
    <property type="nucleotide sequence ID" value="NZ_BAABCA010000001.1"/>
</dbReference>
<keyword evidence="3" id="KW-1185">Reference proteome</keyword>
<evidence type="ECO:0000313" key="3">
    <source>
        <dbReference type="Proteomes" id="UP001501496"/>
    </source>
</evidence>
<dbReference type="InterPro" id="IPR038765">
    <property type="entry name" value="Papain-like_cys_pep_sf"/>
</dbReference>
<dbReference type="Proteomes" id="UP001501496">
    <property type="component" value="Unassembled WGS sequence"/>
</dbReference>
<evidence type="ECO:0000259" key="1">
    <source>
        <dbReference type="SMART" id="SM00460"/>
    </source>
</evidence>
<reference evidence="3" key="1">
    <citation type="journal article" date="2019" name="Int. J. Syst. Evol. Microbiol.">
        <title>The Global Catalogue of Microorganisms (GCM) 10K type strain sequencing project: providing services to taxonomists for standard genome sequencing and annotation.</title>
        <authorList>
            <consortium name="The Broad Institute Genomics Platform"/>
            <consortium name="The Broad Institute Genome Sequencing Center for Infectious Disease"/>
            <person name="Wu L."/>
            <person name="Ma J."/>
        </authorList>
    </citation>
    <scope>NUCLEOTIDE SEQUENCE [LARGE SCALE GENOMIC DNA]</scope>
    <source>
        <strain evidence="3">JCM 17630</strain>
    </source>
</reference>
<protein>
    <submittedName>
        <fullName evidence="2">Transglutaminase family protein</fullName>
    </submittedName>
</protein>
<dbReference type="SUPFAM" id="SSF54001">
    <property type="entry name" value="Cysteine proteinases"/>
    <property type="match status" value="1"/>
</dbReference>
<comment type="caution">
    <text evidence="2">The sequence shown here is derived from an EMBL/GenBank/DDBJ whole genome shotgun (WGS) entry which is preliminary data.</text>
</comment>
<dbReference type="InterPro" id="IPR002931">
    <property type="entry name" value="Transglutaminase-like"/>
</dbReference>
<dbReference type="Pfam" id="PF08379">
    <property type="entry name" value="Bact_transglu_N"/>
    <property type="match status" value="1"/>
</dbReference>